<accession>A0A212FCG3</accession>
<keyword evidence="4" id="KW-0539">Nucleus</keyword>
<protein>
    <submittedName>
        <fullName evidence="7">RUNX4 protein</fullName>
    </submittedName>
</protein>
<organism evidence="7 8">
    <name type="scientific">Danaus plexippus plexippus</name>
    <dbReference type="NCBI Taxonomy" id="278856"/>
    <lineage>
        <taxon>Eukaryota</taxon>
        <taxon>Metazoa</taxon>
        <taxon>Ecdysozoa</taxon>
        <taxon>Arthropoda</taxon>
        <taxon>Hexapoda</taxon>
        <taxon>Insecta</taxon>
        <taxon>Pterygota</taxon>
        <taxon>Neoptera</taxon>
        <taxon>Endopterygota</taxon>
        <taxon>Lepidoptera</taxon>
        <taxon>Glossata</taxon>
        <taxon>Ditrysia</taxon>
        <taxon>Papilionoidea</taxon>
        <taxon>Nymphalidae</taxon>
        <taxon>Danainae</taxon>
        <taxon>Danaini</taxon>
        <taxon>Danaina</taxon>
        <taxon>Danaus</taxon>
        <taxon>Danaus</taxon>
    </lineage>
</organism>
<comment type="caution">
    <text evidence="7">The sequence shown here is derived from an EMBL/GenBank/DDBJ whole genome shotgun (WGS) entry which is preliminary data.</text>
</comment>
<feature type="region of interest" description="Disordered" evidence="5">
    <location>
        <begin position="183"/>
        <end position="206"/>
    </location>
</feature>
<dbReference type="PRINTS" id="PR00967">
    <property type="entry name" value="ONCOGENEAML1"/>
</dbReference>
<feature type="region of interest" description="Disordered" evidence="5">
    <location>
        <begin position="310"/>
        <end position="337"/>
    </location>
</feature>
<dbReference type="GO" id="GO:0005634">
    <property type="term" value="C:nucleus"/>
    <property type="evidence" value="ECO:0007669"/>
    <property type="project" value="UniProtKB-SubCell"/>
</dbReference>
<dbReference type="GO" id="GO:0005524">
    <property type="term" value="F:ATP binding"/>
    <property type="evidence" value="ECO:0007669"/>
    <property type="project" value="InterPro"/>
</dbReference>
<dbReference type="Gene3D" id="2.60.40.720">
    <property type="match status" value="2"/>
</dbReference>
<comment type="subcellular location">
    <subcellularLocation>
        <location evidence="1">Nucleus</location>
    </subcellularLocation>
</comment>
<dbReference type="AlphaFoldDB" id="A0A212FCG3"/>
<gene>
    <name evidence="7" type="ORF">KGM_200621</name>
</gene>
<dbReference type="GO" id="GO:0000981">
    <property type="term" value="F:DNA-binding transcription factor activity, RNA polymerase II-specific"/>
    <property type="evidence" value="ECO:0007669"/>
    <property type="project" value="TreeGrafter"/>
</dbReference>
<proteinExistence type="predicted"/>
<evidence type="ECO:0000313" key="8">
    <source>
        <dbReference type="Proteomes" id="UP000007151"/>
    </source>
</evidence>
<evidence type="ECO:0000256" key="4">
    <source>
        <dbReference type="ARBA" id="ARBA00023242"/>
    </source>
</evidence>
<evidence type="ECO:0000256" key="1">
    <source>
        <dbReference type="ARBA" id="ARBA00004123"/>
    </source>
</evidence>
<dbReference type="EMBL" id="AGBW02009196">
    <property type="protein sequence ID" value="OWR51422.1"/>
    <property type="molecule type" value="Genomic_DNA"/>
</dbReference>
<name>A0A212FCG3_DANPL</name>
<evidence type="ECO:0000256" key="5">
    <source>
        <dbReference type="SAM" id="MobiDB-lite"/>
    </source>
</evidence>
<evidence type="ECO:0000256" key="2">
    <source>
        <dbReference type="ARBA" id="ARBA00023015"/>
    </source>
</evidence>
<dbReference type="SUPFAM" id="SSF49417">
    <property type="entry name" value="p53-like transcription factors"/>
    <property type="match status" value="2"/>
</dbReference>
<dbReference type="STRING" id="278856.A0A212FCG3"/>
<dbReference type="eggNOG" id="KOG3982">
    <property type="taxonomic scope" value="Eukaryota"/>
</dbReference>
<dbReference type="InterPro" id="IPR012346">
    <property type="entry name" value="p53/RUNT-type_TF_DNA-bd_sf"/>
</dbReference>
<feature type="region of interest" description="Disordered" evidence="5">
    <location>
        <begin position="228"/>
        <end position="260"/>
    </location>
</feature>
<dbReference type="InterPro" id="IPR013524">
    <property type="entry name" value="Runt_dom"/>
</dbReference>
<dbReference type="InterPro" id="IPR000040">
    <property type="entry name" value="AML1_Runt"/>
</dbReference>
<dbReference type="FunCoup" id="A0A212FCG3">
    <property type="interactions" value="122"/>
</dbReference>
<dbReference type="Proteomes" id="UP000007151">
    <property type="component" value="Unassembled WGS sequence"/>
</dbReference>
<dbReference type="KEGG" id="dpl:KGM_200621"/>
<keyword evidence="2" id="KW-0805">Transcription regulation</keyword>
<dbReference type="FunFam" id="2.60.40.720:FF:000004">
    <property type="entry name" value="runt-related transcription factor 3"/>
    <property type="match status" value="1"/>
</dbReference>
<dbReference type="PROSITE" id="PS51062">
    <property type="entry name" value="RUNT"/>
    <property type="match status" value="2"/>
</dbReference>
<dbReference type="InterPro" id="IPR008967">
    <property type="entry name" value="p53-like_TF_DNA-bd_sf"/>
</dbReference>
<evidence type="ECO:0000256" key="3">
    <source>
        <dbReference type="ARBA" id="ARBA00023163"/>
    </source>
</evidence>
<dbReference type="Pfam" id="PF00853">
    <property type="entry name" value="Runt"/>
    <property type="match status" value="1"/>
</dbReference>
<dbReference type="InParanoid" id="A0A212FCG3"/>
<evidence type="ECO:0000259" key="6">
    <source>
        <dbReference type="PROSITE" id="PS51062"/>
    </source>
</evidence>
<feature type="compositionally biased region" description="Polar residues" evidence="5">
    <location>
        <begin position="192"/>
        <end position="206"/>
    </location>
</feature>
<dbReference type="PANTHER" id="PTHR11950:SF49">
    <property type="entry name" value="PROTEIN LOZENGE"/>
    <property type="match status" value="1"/>
</dbReference>
<feature type="compositionally biased region" description="Polar residues" evidence="5">
    <location>
        <begin position="243"/>
        <end position="260"/>
    </location>
</feature>
<dbReference type="GO" id="GO:0000978">
    <property type="term" value="F:RNA polymerase II cis-regulatory region sequence-specific DNA binding"/>
    <property type="evidence" value="ECO:0007669"/>
    <property type="project" value="TreeGrafter"/>
</dbReference>
<reference evidence="7 8" key="1">
    <citation type="journal article" date="2011" name="Cell">
        <title>The monarch butterfly genome yields insights into long-distance migration.</title>
        <authorList>
            <person name="Zhan S."/>
            <person name="Merlin C."/>
            <person name="Boore J.L."/>
            <person name="Reppert S.M."/>
        </authorList>
    </citation>
    <scope>NUCLEOTIDE SEQUENCE [LARGE SCALE GENOMIC DNA]</scope>
    <source>
        <strain evidence="7">F-2</strain>
    </source>
</reference>
<keyword evidence="3" id="KW-0804">Transcription</keyword>
<feature type="domain" description="Runt" evidence="6">
    <location>
        <begin position="152"/>
        <end position="191"/>
    </location>
</feature>
<dbReference type="PANTHER" id="PTHR11950">
    <property type="entry name" value="RUNT RELATED"/>
    <property type="match status" value="1"/>
</dbReference>
<feature type="domain" description="Runt" evidence="6">
    <location>
        <begin position="25"/>
        <end position="153"/>
    </location>
</feature>
<evidence type="ECO:0000313" key="7">
    <source>
        <dbReference type="EMBL" id="OWR51422.1"/>
    </source>
</evidence>
<sequence length="460" mass="51183">MHLPYESRGRRRREMAELEPWWLQSIIDETLGEHPDLVRTGSPDYMCSMLPQHWRSNKTLPGGFKVVALGDVVDGTQVTVRAGNDENCSAELRNNTAVMKNRIAKFNDLRFVGRSGRGKSFSLTITVSTSPPQVATYLKAIKVTVDGPREPRSKTSKSFSLTITVSTSPPQVATYLKAIKVTVDGPREPRSKTSTNTSPHPIRSLSFQRSFIPSSSMAMRDMEFKSSTRSLRSLSHEEREYKTNANLPTEENTGSILGASEWNTGYPSTATVYPSYPPLQPPYYKPDPTLHIPGVLPEIPIGTPDYGCYQTSSSGYDKGSPSGTNSSLTDLNSPSMSTQRYEPNYYNSWPSNSYNYQYNNINNNPACLQSHTPYINPNPQMILPNLYSTVNQNQIHVHLHSSSDKYNLEQYKISDINGGISITTELQGAGEASGLVQTCEITDDVKHGLYGASQEVWRPY</sequence>
<keyword evidence="8" id="KW-1185">Reference proteome</keyword>